<dbReference type="KEGG" id="ehx:EMIHUDRAFT_248529"/>
<dbReference type="PaxDb" id="2903-EOD04176"/>
<evidence type="ECO:0000256" key="1">
    <source>
        <dbReference type="SAM" id="MobiDB-lite"/>
    </source>
</evidence>
<dbReference type="AlphaFoldDB" id="A0A0D3IFT7"/>
<dbReference type="RefSeq" id="XP_005762551.1">
    <property type="nucleotide sequence ID" value="XM_005762494.1"/>
</dbReference>
<proteinExistence type="predicted"/>
<dbReference type="InterPro" id="IPR005069">
    <property type="entry name" value="Nucl-diP-sugar_transferase"/>
</dbReference>
<accession>A0A0D3IFT7</accession>
<dbReference type="eggNOG" id="ENOG502SJQR">
    <property type="taxonomic scope" value="Eukaryota"/>
</dbReference>
<feature type="compositionally biased region" description="Low complexity" evidence="1">
    <location>
        <begin position="1"/>
        <end position="15"/>
    </location>
</feature>
<protein>
    <recommendedName>
        <fullName evidence="2">Nucleotide-diphospho-sugar transferase domain-containing protein</fullName>
    </recommendedName>
</protein>
<dbReference type="Pfam" id="PF03407">
    <property type="entry name" value="Nucleotid_trans"/>
    <property type="match status" value="1"/>
</dbReference>
<dbReference type="GO" id="GO:0005794">
    <property type="term" value="C:Golgi apparatus"/>
    <property type="evidence" value="ECO:0007669"/>
    <property type="project" value="TreeGrafter"/>
</dbReference>
<evidence type="ECO:0000313" key="4">
    <source>
        <dbReference type="Proteomes" id="UP000013827"/>
    </source>
</evidence>
<organism evidence="3 4">
    <name type="scientific">Emiliania huxleyi (strain CCMP1516)</name>
    <dbReference type="NCBI Taxonomy" id="280463"/>
    <lineage>
        <taxon>Eukaryota</taxon>
        <taxon>Haptista</taxon>
        <taxon>Haptophyta</taxon>
        <taxon>Prymnesiophyceae</taxon>
        <taxon>Isochrysidales</taxon>
        <taxon>Noelaerhabdaceae</taxon>
        <taxon>Emiliania</taxon>
    </lineage>
</organism>
<dbReference type="GO" id="GO:0052636">
    <property type="term" value="F:arabinosyltransferase activity"/>
    <property type="evidence" value="ECO:0007669"/>
    <property type="project" value="TreeGrafter"/>
</dbReference>
<reference evidence="4" key="1">
    <citation type="journal article" date="2013" name="Nature">
        <title>Pan genome of the phytoplankton Emiliania underpins its global distribution.</title>
        <authorList>
            <person name="Read B.A."/>
            <person name="Kegel J."/>
            <person name="Klute M.J."/>
            <person name="Kuo A."/>
            <person name="Lefebvre S.C."/>
            <person name="Maumus F."/>
            <person name="Mayer C."/>
            <person name="Miller J."/>
            <person name="Monier A."/>
            <person name="Salamov A."/>
            <person name="Young J."/>
            <person name="Aguilar M."/>
            <person name="Claverie J.M."/>
            <person name="Frickenhaus S."/>
            <person name="Gonzalez K."/>
            <person name="Herman E.K."/>
            <person name="Lin Y.C."/>
            <person name="Napier J."/>
            <person name="Ogata H."/>
            <person name="Sarno A.F."/>
            <person name="Shmutz J."/>
            <person name="Schroeder D."/>
            <person name="de Vargas C."/>
            <person name="Verret F."/>
            <person name="von Dassow P."/>
            <person name="Valentin K."/>
            <person name="Van de Peer Y."/>
            <person name="Wheeler G."/>
            <person name="Dacks J.B."/>
            <person name="Delwiche C.F."/>
            <person name="Dyhrman S.T."/>
            <person name="Glockner G."/>
            <person name="John U."/>
            <person name="Richards T."/>
            <person name="Worden A.Z."/>
            <person name="Zhang X."/>
            <person name="Grigoriev I.V."/>
            <person name="Allen A.E."/>
            <person name="Bidle K."/>
            <person name="Borodovsky M."/>
            <person name="Bowler C."/>
            <person name="Brownlee C."/>
            <person name="Cock J.M."/>
            <person name="Elias M."/>
            <person name="Gladyshev V.N."/>
            <person name="Groth M."/>
            <person name="Guda C."/>
            <person name="Hadaegh A."/>
            <person name="Iglesias-Rodriguez M.D."/>
            <person name="Jenkins J."/>
            <person name="Jones B.M."/>
            <person name="Lawson T."/>
            <person name="Leese F."/>
            <person name="Lindquist E."/>
            <person name="Lobanov A."/>
            <person name="Lomsadze A."/>
            <person name="Malik S.B."/>
            <person name="Marsh M.E."/>
            <person name="Mackinder L."/>
            <person name="Mock T."/>
            <person name="Mueller-Roeber B."/>
            <person name="Pagarete A."/>
            <person name="Parker M."/>
            <person name="Probert I."/>
            <person name="Quesneville H."/>
            <person name="Raines C."/>
            <person name="Rensing S.A."/>
            <person name="Riano-Pachon D.M."/>
            <person name="Richier S."/>
            <person name="Rokitta S."/>
            <person name="Shiraiwa Y."/>
            <person name="Soanes D.M."/>
            <person name="van der Giezen M."/>
            <person name="Wahlund T.M."/>
            <person name="Williams B."/>
            <person name="Wilson W."/>
            <person name="Wolfe G."/>
            <person name="Wurch L.L."/>
        </authorList>
    </citation>
    <scope>NUCLEOTIDE SEQUENCE</scope>
</reference>
<reference evidence="3" key="2">
    <citation type="submission" date="2024-10" db="UniProtKB">
        <authorList>
            <consortium name="EnsemblProtists"/>
        </authorList>
    </citation>
    <scope>IDENTIFICATION</scope>
</reference>
<dbReference type="GeneID" id="17250326"/>
<evidence type="ECO:0000313" key="3">
    <source>
        <dbReference type="EnsemblProtists" id="EOD10122"/>
    </source>
</evidence>
<feature type="domain" description="Nucleotide-diphospho-sugar transferase" evidence="2">
    <location>
        <begin position="121"/>
        <end position="412"/>
    </location>
</feature>
<dbReference type="RefSeq" id="XP_005756605.1">
    <property type="nucleotide sequence ID" value="XM_005756548.1"/>
</dbReference>
<evidence type="ECO:0000259" key="2">
    <source>
        <dbReference type="Pfam" id="PF03407"/>
    </source>
</evidence>
<dbReference type="KEGG" id="ehx:EMIHUDRAFT_250664"/>
<dbReference type="Proteomes" id="UP000013827">
    <property type="component" value="Unassembled WGS sequence"/>
</dbReference>
<dbReference type="PANTHER" id="PTHR46936:SF1">
    <property type="entry name" value="ARABINOSYLTRANSFERASE XEG113"/>
    <property type="match status" value="1"/>
</dbReference>
<feature type="compositionally biased region" description="Low complexity" evidence="1">
    <location>
        <begin position="40"/>
        <end position="56"/>
    </location>
</feature>
<name>A0A0D3IFT7_EMIH1</name>
<keyword evidence="4" id="KW-1185">Reference proteome</keyword>
<dbReference type="InterPro" id="IPR053250">
    <property type="entry name" value="Glycosyltransferase_77"/>
</dbReference>
<sequence>MSRLGDGSHAAASGRSAHEHATVRFGGSFEGSPRSTEQLAPPRAAPSAAPPVRAGAPAASATNANFLKPGGGSKLLFNEAARQQLAPYAGAAGTTVHFTFGSSVMVDFVQNWLHFARRAALKPLLVGAADAALLSFCNNKSVPAAAISPDLDVWTYERKPAQEGVYQIKTQWAYFRHHDSDFLEMGLVKVAFLWELLVAGLNVLISDLDVVWLNGHWARWMAYGGAEPPLPEASLLAAADILVSTDELNAEADLAGRRPSHGSDLNTGVVFLRCTQGSKAMVQAWRQAMLGRKGDKHLNENVNDQSLFQGVVRGAELRGGELDELLRRSGAVDRLGLAEATSTRRVYRALGGPPCLPQERCAPSSFTFGTLPMRPFSGGHTWFNQNVQDMAGHEQPRNEPITVHFTFQFGDTGTYPHGKRQRAREAALWAVDPPEYFTEGVFVALDGPTYSEAEQAAVYARFPSWSPQRHMHMDAPQRQAVRDLLGLATAVGGIPVLPSLWCHCDRYWGFLKNCRFPMVPNMNLPFNCPQDALYDPTRWAAKGVRWREHTFLDNPNARPGVRVIRIANHHLRRLCRWLGSSQANANFNKLARYILTESSRYCPQEDMGGYGGGSFDWQNPFVAYNCTWGFHYPSPFPEGKAACSATGEQRERSSSAGGLLSSLLPPVNAAGEPLAGADGVNVAERPNSTTCPRIMLCDYNILPDGSMTKPIRWCNIEGYNGMKQDHLPATRAMLAKMPDGRCPYPPGDIPGMPGFDRRGHYIGA</sequence>
<dbReference type="EnsemblProtists" id="EOD04176">
    <property type="protein sequence ID" value="EOD04176"/>
    <property type="gene ID" value="EMIHUDRAFT_250664"/>
</dbReference>
<feature type="region of interest" description="Disordered" evidence="1">
    <location>
        <begin position="25"/>
        <end position="56"/>
    </location>
</feature>
<feature type="region of interest" description="Disordered" evidence="1">
    <location>
        <begin position="1"/>
        <end position="20"/>
    </location>
</feature>
<dbReference type="PANTHER" id="PTHR46936">
    <property type="entry name" value="ARABINOSYLTRANSFERASE XEG113"/>
    <property type="match status" value="1"/>
</dbReference>
<dbReference type="GeneID" id="17256269"/>
<dbReference type="HOGENOM" id="CLU_390526_0_0_1"/>
<dbReference type="EnsemblProtists" id="EOD10122">
    <property type="protein sequence ID" value="EOD10122"/>
    <property type="gene ID" value="EMIHUDRAFT_248529"/>
</dbReference>